<dbReference type="NCBIfam" id="NF012229">
    <property type="entry name" value="bla_class_B_core"/>
    <property type="match status" value="1"/>
</dbReference>
<evidence type="ECO:0000313" key="3">
    <source>
        <dbReference type="EMBL" id="PQA86360.1"/>
    </source>
</evidence>
<sequence length="352" mass="37631">MRLPGQDRVGRPLLKSGKKPDLTGGKGGAPLKRESMNLKSVISLLGRLVLAFLGAAAVIACTPSAKNETSSPAQAVFEPDPPHVCDFCERLNEPMAPFQVYGNTYYVGTAMISSVLIASDDGLVLINGGMTQTAPRIVDNIEALGFSLADLKLIFNSHPHFDHAGGIAALERATGAEVAASIESAKALEMGHPTEDDPQRGIEDNVFPAVPDVRAVKDGEALAVGDVKITARYMPGHTPGSAAWTWRSCEEDRCLDVVFADTFSTRSAPGFRFTDDPERVETFRNSIAKVAGLPCDILLAPSPLSIDVEAKLKAREEDPETNPFIDPDACRAYAEAGTGRLEKRLAEEASDQ</sequence>
<evidence type="ECO:0000313" key="4">
    <source>
        <dbReference type="Proteomes" id="UP000239504"/>
    </source>
</evidence>
<dbReference type="Pfam" id="PF00753">
    <property type="entry name" value="Lactamase_B"/>
    <property type="match status" value="1"/>
</dbReference>
<dbReference type="SUPFAM" id="SSF56281">
    <property type="entry name" value="Metallo-hydrolase/oxidoreductase"/>
    <property type="match status" value="1"/>
</dbReference>
<dbReference type="InterPro" id="IPR036866">
    <property type="entry name" value="RibonucZ/Hydroxyglut_hydro"/>
</dbReference>
<organism evidence="3 4">
    <name type="scientific">Hyphococcus luteus</name>
    <dbReference type="NCBI Taxonomy" id="2058213"/>
    <lineage>
        <taxon>Bacteria</taxon>
        <taxon>Pseudomonadati</taxon>
        <taxon>Pseudomonadota</taxon>
        <taxon>Alphaproteobacteria</taxon>
        <taxon>Parvularculales</taxon>
        <taxon>Parvularculaceae</taxon>
        <taxon>Hyphococcus</taxon>
    </lineage>
</organism>
<gene>
    <name evidence="3" type="primary">bla</name>
    <name evidence="3" type="ORF">CW354_18665</name>
</gene>
<dbReference type="InterPro" id="IPR001279">
    <property type="entry name" value="Metallo-B-lactamas"/>
</dbReference>
<feature type="region of interest" description="Disordered" evidence="1">
    <location>
        <begin position="1"/>
        <end position="30"/>
    </location>
</feature>
<accession>A0A2S7K1H0</accession>
<dbReference type="InterPro" id="IPR050855">
    <property type="entry name" value="NDM-1-like"/>
</dbReference>
<evidence type="ECO:0000259" key="2">
    <source>
        <dbReference type="SMART" id="SM00849"/>
    </source>
</evidence>
<dbReference type="PANTHER" id="PTHR42951:SF17">
    <property type="entry name" value="METALLO-BETA-LACTAMASE DOMAIN-CONTAINING PROTEIN"/>
    <property type="match status" value="1"/>
</dbReference>
<protein>
    <submittedName>
        <fullName evidence="3">Subclass B3 metallo-beta-lactamase</fullName>
    </submittedName>
</protein>
<dbReference type="NCBIfam" id="NF033105">
    <property type="entry name" value="bla_subclass_B3"/>
    <property type="match status" value="1"/>
</dbReference>
<dbReference type="SMART" id="SM00849">
    <property type="entry name" value="Lactamase_B"/>
    <property type="match status" value="1"/>
</dbReference>
<feature type="domain" description="Metallo-beta-lactamase" evidence="2">
    <location>
        <begin position="111"/>
        <end position="302"/>
    </location>
</feature>
<dbReference type="Gene3D" id="3.60.15.10">
    <property type="entry name" value="Ribonuclease Z/Hydroxyacylglutathione hydrolase-like"/>
    <property type="match status" value="1"/>
</dbReference>
<reference evidence="3 4" key="1">
    <citation type="submission" date="2017-12" db="EMBL/GenBank/DDBJ databases">
        <authorList>
            <person name="Hurst M.R.H."/>
        </authorList>
    </citation>
    <scope>NUCLEOTIDE SEQUENCE [LARGE SCALE GENOMIC DNA]</scope>
    <source>
        <strain evidence="3 4">SY-3-19</strain>
    </source>
</reference>
<evidence type="ECO:0000256" key="1">
    <source>
        <dbReference type="SAM" id="MobiDB-lite"/>
    </source>
</evidence>
<dbReference type="Proteomes" id="UP000239504">
    <property type="component" value="Unassembled WGS sequence"/>
</dbReference>
<keyword evidence="4" id="KW-1185">Reference proteome</keyword>
<dbReference type="OrthoDB" id="9773738at2"/>
<comment type="caution">
    <text evidence="3">The sequence shown here is derived from an EMBL/GenBank/DDBJ whole genome shotgun (WGS) entry which is preliminary data.</text>
</comment>
<dbReference type="PANTHER" id="PTHR42951">
    <property type="entry name" value="METALLO-BETA-LACTAMASE DOMAIN-CONTAINING"/>
    <property type="match status" value="1"/>
</dbReference>
<dbReference type="EMBL" id="PJCH01000015">
    <property type="protein sequence ID" value="PQA86360.1"/>
    <property type="molecule type" value="Genomic_DNA"/>
</dbReference>
<name>A0A2S7K1H0_9PROT</name>
<dbReference type="AlphaFoldDB" id="A0A2S7K1H0"/>
<proteinExistence type="predicted"/>